<reference evidence="1" key="2">
    <citation type="journal article" date="2015" name="Data Brief">
        <title>Shoot transcriptome of the giant reed, Arundo donax.</title>
        <authorList>
            <person name="Barrero R.A."/>
            <person name="Guerrero F.D."/>
            <person name="Moolhuijzen P."/>
            <person name="Goolsby J.A."/>
            <person name="Tidwell J."/>
            <person name="Bellgard S.E."/>
            <person name="Bellgard M.I."/>
        </authorList>
    </citation>
    <scope>NUCLEOTIDE SEQUENCE</scope>
    <source>
        <tissue evidence="1">Shoot tissue taken approximately 20 cm above the soil surface</tissue>
    </source>
</reference>
<organism evidence="1">
    <name type="scientific">Arundo donax</name>
    <name type="common">Giant reed</name>
    <name type="synonym">Donax arundinaceus</name>
    <dbReference type="NCBI Taxonomy" id="35708"/>
    <lineage>
        <taxon>Eukaryota</taxon>
        <taxon>Viridiplantae</taxon>
        <taxon>Streptophyta</taxon>
        <taxon>Embryophyta</taxon>
        <taxon>Tracheophyta</taxon>
        <taxon>Spermatophyta</taxon>
        <taxon>Magnoliopsida</taxon>
        <taxon>Liliopsida</taxon>
        <taxon>Poales</taxon>
        <taxon>Poaceae</taxon>
        <taxon>PACMAD clade</taxon>
        <taxon>Arundinoideae</taxon>
        <taxon>Arundineae</taxon>
        <taxon>Arundo</taxon>
    </lineage>
</organism>
<proteinExistence type="predicted"/>
<sequence>MLCQDNYSIRYVNILHHRKITKLDTKQGAAHRGCYNFLRNDPGKN</sequence>
<protein>
    <submittedName>
        <fullName evidence="1">Uncharacterized protein</fullName>
    </submittedName>
</protein>
<dbReference type="EMBL" id="GBRH01282585">
    <property type="protein sequence ID" value="JAD15310.1"/>
    <property type="molecule type" value="Transcribed_RNA"/>
</dbReference>
<reference evidence="1" key="1">
    <citation type="submission" date="2014-09" db="EMBL/GenBank/DDBJ databases">
        <authorList>
            <person name="Magalhaes I.L.F."/>
            <person name="Oliveira U."/>
            <person name="Santos F.R."/>
            <person name="Vidigal T.H.D.A."/>
            <person name="Brescovit A.D."/>
            <person name="Santos A.J."/>
        </authorList>
    </citation>
    <scope>NUCLEOTIDE SEQUENCE</scope>
    <source>
        <tissue evidence="1">Shoot tissue taken approximately 20 cm above the soil surface</tissue>
    </source>
</reference>
<evidence type="ECO:0000313" key="1">
    <source>
        <dbReference type="EMBL" id="JAD15310.1"/>
    </source>
</evidence>
<dbReference type="AlphaFoldDB" id="A0A0A8XRJ5"/>
<accession>A0A0A8XRJ5</accession>
<name>A0A0A8XRJ5_ARUDO</name>